<name>A0A2G5P891_9MYCO</name>
<dbReference type="EMBL" id="PDCN02000016">
    <property type="protein sequence ID" value="PIB74591.1"/>
    <property type="molecule type" value="Genomic_DNA"/>
</dbReference>
<protein>
    <submittedName>
        <fullName evidence="1">Uncharacterized protein</fullName>
    </submittedName>
</protein>
<dbReference type="Proteomes" id="UP000230551">
    <property type="component" value="Unassembled WGS sequence"/>
</dbReference>
<organism evidence="1 2">
    <name type="scientific">Mycolicibacterium brumae</name>
    <dbReference type="NCBI Taxonomy" id="85968"/>
    <lineage>
        <taxon>Bacteria</taxon>
        <taxon>Bacillati</taxon>
        <taxon>Actinomycetota</taxon>
        <taxon>Actinomycetes</taxon>
        <taxon>Mycobacteriales</taxon>
        <taxon>Mycobacteriaceae</taxon>
        <taxon>Mycolicibacterium</taxon>
    </lineage>
</organism>
<evidence type="ECO:0000313" key="1">
    <source>
        <dbReference type="EMBL" id="PIB74591.1"/>
    </source>
</evidence>
<sequence length="60" mass="6982">MDDDPVEVLRRWEDSGAYWRVATRWQDTVTIALLRCDGEEVDHFTSSDPRLLAFLGERGQ</sequence>
<proteinExistence type="predicted"/>
<gene>
    <name evidence="1" type="ORF">CQY22_012850</name>
</gene>
<accession>A0A2G5P891</accession>
<keyword evidence="2" id="KW-1185">Reference proteome</keyword>
<dbReference type="OrthoDB" id="3431291at2"/>
<reference evidence="1 2" key="1">
    <citation type="journal article" date="2017" name="Infect. Genet. Evol.">
        <title>The new phylogeny of the genus Mycobacterium: The old and the news.</title>
        <authorList>
            <person name="Tortoli E."/>
            <person name="Fedrizzi T."/>
            <person name="Meehan C.J."/>
            <person name="Trovato A."/>
            <person name="Grottola A."/>
            <person name="Giacobazzi E."/>
            <person name="Serpini G.F."/>
            <person name="Tagliazucchi S."/>
            <person name="Fabio A."/>
            <person name="Bettua C."/>
            <person name="Bertorelli R."/>
            <person name="Frascaro F."/>
            <person name="De Sanctis V."/>
            <person name="Pecorari M."/>
            <person name="Jousson O."/>
            <person name="Segata N."/>
            <person name="Cirillo D.M."/>
        </authorList>
    </citation>
    <scope>NUCLEOTIDE SEQUENCE [LARGE SCALE GENOMIC DNA]</scope>
    <source>
        <strain evidence="1 2">CIP1034565</strain>
    </source>
</reference>
<evidence type="ECO:0000313" key="2">
    <source>
        <dbReference type="Proteomes" id="UP000230551"/>
    </source>
</evidence>
<dbReference type="RefSeq" id="WP_090586309.1">
    <property type="nucleotide sequence ID" value="NZ_CP104302.1"/>
</dbReference>
<comment type="caution">
    <text evidence="1">The sequence shown here is derived from an EMBL/GenBank/DDBJ whole genome shotgun (WGS) entry which is preliminary data.</text>
</comment>
<dbReference type="AlphaFoldDB" id="A0A2G5P891"/>
<dbReference type="STRING" id="85968.GCA_900073015_00767"/>